<dbReference type="Pfam" id="PF01814">
    <property type="entry name" value="Hemerythrin"/>
    <property type="match status" value="1"/>
</dbReference>
<comment type="similarity">
    <text evidence="1">Belongs to the hemerythrin family.</text>
</comment>
<feature type="domain" description="Hemerythrin-like" evidence="4">
    <location>
        <begin position="18"/>
        <end position="133"/>
    </location>
</feature>
<evidence type="ECO:0000256" key="2">
    <source>
        <dbReference type="ARBA" id="ARBA00022723"/>
    </source>
</evidence>
<evidence type="ECO:0000259" key="4">
    <source>
        <dbReference type="Pfam" id="PF01814"/>
    </source>
</evidence>
<evidence type="ECO:0000313" key="5">
    <source>
        <dbReference type="EMBL" id="EMS80541.1"/>
    </source>
</evidence>
<comment type="caution">
    <text evidence="5">The sequence shown here is derived from an EMBL/GenBank/DDBJ whole genome shotgun (WGS) entry which is preliminary data.</text>
</comment>
<dbReference type="NCBIfam" id="NF033749">
    <property type="entry name" value="bact_hemeryth"/>
    <property type="match status" value="1"/>
</dbReference>
<name>S0G735_9BACT</name>
<evidence type="ECO:0000313" key="6">
    <source>
        <dbReference type="Proteomes" id="UP000014216"/>
    </source>
</evidence>
<accession>S0G735</accession>
<dbReference type="InterPro" id="IPR012312">
    <property type="entry name" value="Hemerythrin-like"/>
</dbReference>
<proteinExistence type="inferred from homology"/>
<organism evidence="5 6">
    <name type="scientific">Desulfotignum phosphitoxidans DSM 13687</name>
    <dbReference type="NCBI Taxonomy" id="1286635"/>
    <lineage>
        <taxon>Bacteria</taxon>
        <taxon>Pseudomonadati</taxon>
        <taxon>Thermodesulfobacteriota</taxon>
        <taxon>Desulfobacteria</taxon>
        <taxon>Desulfobacterales</taxon>
        <taxon>Desulfobacteraceae</taxon>
        <taxon>Desulfotignum</taxon>
    </lineage>
</organism>
<dbReference type="SUPFAM" id="SSF47188">
    <property type="entry name" value="Hemerythrin-like"/>
    <property type="match status" value="1"/>
</dbReference>
<keyword evidence="2" id="KW-0479">Metal-binding</keyword>
<dbReference type="InterPro" id="IPR050669">
    <property type="entry name" value="Hemerythrin"/>
</dbReference>
<gene>
    <name evidence="5" type="ORF">Dpo_2c02340</name>
</gene>
<dbReference type="PANTHER" id="PTHR37164">
    <property type="entry name" value="BACTERIOHEMERYTHRIN"/>
    <property type="match status" value="1"/>
</dbReference>
<evidence type="ECO:0000256" key="3">
    <source>
        <dbReference type="ARBA" id="ARBA00023004"/>
    </source>
</evidence>
<dbReference type="AlphaFoldDB" id="S0G735"/>
<sequence length="146" mass="17646">MMQNDLKVEWDAGFSVDVAEIDTHQKKMFDLFNELIDLKQRKAESKAIANIITEINDYSKLYFTEEERMLRQREYPDRDIHARYHRRFIRNALSLRREITEDVNNLSLDAIVSLRDWLIEHILTKDAMYVPFLRIHRYVEDASRKQ</sequence>
<dbReference type="GO" id="GO:0046872">
    <property type="term" value="F:metal ion binding"/>
    <property type="evidence" value="ECO:0007669"/>
    <property type="project" value="UniProtKB-KW"/>
</dbReference>
<evidence type="ECO:0000256" key="1">
    <source>
        <dbReference type="ARBA" id="ARBA00010587"/>
    </source>
</evidence>
<dbReference type="CDD" id="cd12107">
    <property type="entry name" value="Hemerythrin"/>
    <property type="match status" value="1"/>
</dbReference>
<keyword evidence="3" id="KW-0408">Iron</keyword>
<dbReference type="Gene3D" id="1.20.120.50">
    <property type="entry name" value="Hemerythrin-like"/>
    <property type="match status" value="1"/>
</dbReference>
<dbReference type="Proteomes" id="UP000014216">
    <property type="component" value="Unassembled WGS sequence"/>
</dbReference>
<reference evidence="5 6" key="1">
    <citation type="journal article" date="2013" name="Genome Announc.">
        <title>Draft Genome Sequence of Desulfotignum phosphitoxidans DSM 13687 Strain FiPS-3.</title>
        <authorList>
            <person name="Poehlein A."/>
            <person name="Daniel R."/>
            <person name="Simeonova D.D."/>
        </authorList>
    </citation>
    <scope>NUCLEOTIDE SEQUENCE [LARGE SCALE GENOMIC DNA]</scope>
    <source>
        <strain evidence="5 6">DSM 13687</strain>
    </source>
</reference>
<dbReference type="InterPro" id="IPR035938">
    <property type="entry name" value="Hemerythrin-like_sf"/>
</dbReference>
<dbReference type="NCBIfam" id="TIGR02481">
    <property type="entry name" value="hemeryth_dom"/>
    <property type="match status" value="1"/>
</dbReference>
<dbReference type="EMBL" id="APJX01000002">
    <property type="protein sequence ID" value="EMS80541.1"/>
    <property type="molecule type" value="Genomic_DNA"/>
</dbReference>
<dbReference type="InterPro" id="IPR012827">
    <property type="entry name" value="Hemerythrin_metal-bd"/>
</dbReference>
<protein>
    <submittedName>
        <fullName evidence="5">Methyl-accepting chemotaxis protein</fullName>
    </submittedName>
</protein>
<dbReference type="RefSeq" id="WP_006964803.1">
    <property type="nucleotide sequence ID" value="NZ_APJX01000002.1"/>
</dbReference>
<keyword evidence="6" id="KW-1185">Reference proteome</keyword>
<dbReference type="PANTHER" id="PTHR37164:SF1">
    <property type="entry name" value="BACTERIOHEMERYTHRIN"/>
    <property type="match status" value="1"/>
</dbReference>